<dbReference type="GO" id="GO:0071004">
    <property type="term" value="C:U2-type prespliceosome"/>
    <property type="evidence" value="ECO:0007669"/>
    <property type="project" value="TreeGrafter"/>
</dbReference>
<proteinExistence type="predicted"/>
<dbReference type="GO" id="GO:0005685">
    <property type="term" value="C:U1 snRNP"/>
    <property type="evidence" value="ECO:0007669"/>
    <property type="project" value="TreeGrafter"/>
</dbReference>
<organism evidence="6 7">
    <name type="scientific">Hibiscus syriacus</name>
    <name type="common">Rose of Sharon</name>
    <dbReference type="NCBI Taxonomy" id="106335"/>
    <lineage>
        <taxon>Eukaryota</taxon>
        <taxon>Viridiplantae</taxon>
        <taxon>Streptophyta</taxon>
        <taxon>Embryophyta</taxon>
        <taxon>Tracheophyta</taxon>
        <taxon>Spermatophyta</taxon>
        <taxon>Magnoliopsida</taxon>
        <taxon>eudicotyledons</taxon>
        <taxon>Gunneridae</taxon>
        <taxon>Pentapetalae</taxon>
        <taxon>rosids</taxon>
        <taxon>malvids</taxon>
        <taxon>Malvales</taxon>
        <taxon>Malvaceae</taxon>
        <taxon>Malvoideae</taxon>
        <taxon>Hibiscus</taxon>
    </lineage>
</organism>
<dbReference type="Proteomes" id="UP000436088">
    <property type="component" value="Unassembled WGS sequence"/>
</dbReference>
<dbReference type="SMART" id="SM00386">
    <property type="entry name" value="HAT"/>
    <property type="match status" value="2"/>
</dbReference>
<dbReference type="GO" id="GO:0030627">
    <property type="term" value="F:pre-mRNA 5'-splice site binding"/>
    <property type="evidence" value="ECO:0007669"/>
    <property type="project" value="TreeGrafter"/>
</dbReference>
<dbReference type="EMBL" id="VEPZ02001768">
    <property type="protein sequence ID" value="KAE8656165.1"/>
    <property type="molecule type" value="Genomic_DNA"/>
</dbReference>
<accession>A0A6A2WJE4</accession>
<dbReference type="AlphaFoldDB" id="A0A6A2WJE4"/>
<keyword evidence="7" id="KW-1185">Reference proteome</keyword>
<keyword evidence="4" id="KW-0508">mRNA splicing</keyword>
<keyword evidence="5" id="KW-0539">Nucleus</keyword>
<dbReference type="Pfam" id="PF23240">
    <property type="entry name" value="HAT_PRP39_N"/>
    <property type="match status" value="1"/>
</dbReference>
<evidence type="ECO:0000256" key="4">
    <source>
        <dbReference type="ARBA" id="ARBA00023187"/>
    </source>
</evidence>
<dbReference type="GO" id="GO:0000395">
    <property type="term" value="P:mRNA 5'-splice site recognition"/>
    <property type="evidence" value="ECO:0007669"/>
    <property type="project" value="TreeGrafter"/>
</dbReference>
<name>A0A6A2WJE4_HIBSY</name>
<protein>
    <submittedName>
        <fullName evidence="6">Uncharacterized protein</fullName>
    </submittedName>
</protein>
<evidence type="ECO:0000256" key="5">
    <source>
        <dbReference type="ARBA" id="ARBA00023242"/>
    </source>
</evidence>
<dbReference type="InterPro" id="IPR011990">
    <property type="entry name" value="TPR-like_helical_dom_sf"/>
</dbReference>
<dbReference type="Gene3D" id="1.25.40.10">
    <property type="entry name" value="Tetratricopeptide repeat domain"/>
    <property type="match status" value="1"/>
</dbReference>
<evidence type="ECO:0000313" key="6">
    <source>
        <dbReference type="EMBL" id="KAE8656165.1"/>
    </source>
</evidence>
<dbReference type="GO" id="GO:0000243">
    <property type="term" value="C:commitment complex"/>
    <property type="evidence" value="ECO:0007669"/>
    <property type="project" value="TreeGrafter"/>
</dbReference>
<reference evidence="6" key="1">
    <citation type="submission" date="2019-09" db="EMBL/GenBank/DDBJ databases">
        <title>Draft genome information of white flower Hibiscus syriacus.</title>
        <authorList>
            <person name="Kim Y.-M."/>
        </authorList>
    </citation>
    <scope>NUCLEOTIDE SEQUENCE [LARGE SCALE GENOMIC DNA]</scope>
    <source>
        <strain evidence="6">YM2019G1</strain>
    </source>
</reference>
<keyword evidence="3" id="KW-0677">Repeat</keyword>
<gene>
    <name evidence="6" type="ORF">F3Y22_tig00117005pilonHSYRG00023</name>
</gene>
<sequence>MEVHISKIETEWPEKGDSSEVFGEQKLKELIAEGDLDFDGWAKLILEYADHMIRLCTIDKAVDIFERAVQSATYSVGVWVDYCGFAVSFFEDDNDIRWLFKRAMSFVGKDYLCHTLWDKYVEFEFSRQQWSSLANVCIQTLRFPSKKLHRYYESFEMLAATWKEEMQFPNDMDLQLDPEVENEVSSSSTDAEISCVVKDLLDASTTGMDGAKALAKYLSIGKQLYQEASKLDEKIHHFEAGIRRPYFH</sequence>
<comment type="caution">
    <text evidence="6">The sequence shown here is derived from an EMBL/GenBank/DDBJ whole genome shotgun (WGS) entry which is preliminary data.</text>
</comment>
<evidence type="ECO:0000256" key="1">
    <source>
        <dbReference type="ARBA" id="ARBA00004123"/>
    </source>
</evidence>
<dbReference type="SUPFAM" id="SSF48452">
    <property type="entry name" value="TPR-like"/>
    <property type="match status" value="1"/>
</dbReference>
<dbReference type="PANTHER" id="PTHR17204:SF26">
    <property type="entry name" value="PRE-MRNA-PROCESSING FACTOR 39-2"/>
    <property type="match status" value="1"/>
</dbReference>
<evidence type="ECO:0000256" key="3">
    <source>
        <dbReference type="ARBA" id="ARBA00022737"/>
    </source>
</evidence>
<evidence type="ECO:0000313" key="7">
    <source>
        <dbReference type="Proteomes" id="UP000436088"/>
    </source>
</evidence>
<dbReference type="PANTHER" id="PTHR17204">
    <property type="entry name" value="PRE-MRNA PROCESSING PROTEIN PRP39-RELATED"/>
    <property type="match status" value="1"/>
</dbReference>
<keyword evidence="2" id="KW-0507">mRNA processing</keyword>
<dbReference type="InterPro" id="IPR003107">
    <property type="entry name" value="HAT"/>
</dbReference>
<evidence type="ECO:0000256" key="2">
    <source>
        <dbReference type="ARBA" id="ARBA00022664"/>
    </source>
</evidence>
<comment type="subcellular location">
    <subcellularLocation>
        <location evidence="1">Nucleus</location>
    </subcellularLocation>
</comment>